<dbReference type="EMBL" id="VORB01000011">
    <property type="protein sequence ID" value="TXC76043.1"/>
    <property type="molecule type" value="Genomic_DNA"/>
</dbReference>
<dbReference type="OrthoDB" id="9803665at2"/>
<organism evidence="8 9">
    <name type="scientific">Luteibaculum oceani</name>
    <dbReference type="NCBI Taxonomy" id="1294296"/>
    <lineage>
        <taxon>Bacteria</taxon>
        <taxon>Pseudomonadati</taxon>
        <taxon>Bacteroidota</taxon>
        <taxon>Flavobacteriia</taxon>
        <taxon>Flavobacteriales</taxon>
        <taxon>Luteibaculaceae</taxon>
        <taxon>Luteibaculum</taxon>
    </lineage>
</organism>
<comment type="caution">
    <text evidence="8">The sequence shown here is derived from an EMBL/GenBank/DDBJ whole genome shotgun (WGS) entry which is preliminary data.</text>
</comment>
<keyword evidence="8" id="KW-0032">Aminotransferase</keyword>
<dbReference type="GO" id="GO:0030170">
    <property type="term" value="F:pyridoxal phosphate binding"/>
    <property type="evidence" value="ECO:0007669"/>
    <property type="project" value="InterPro"/>
</dbReference>
<dbReference type="RefSeq" id="WP_147015281.1">
    <property type="nucleotide sequence ID" value="NZ_VORB01000011.1"/>
</dbReference>
<evidence type="ECO:0000256" key="4">
    <source>
        <dbReference type="ARBA" id="ARBA00022898"/>
    </source>
</evidence>
<evidence type="ECO:0000256" key="6">
    <source>
        <dbReference type="PIRSR" id="PIRSR602129-50"/>
    </source>
</evidence>
<dbReference type="GO" id="GO:0008483">
    <property type="term" value="F:transaminase activity"/>
    <property type="evidence" value="ECO:0007669"/>
    <property type="project" value="UniProtKB-KW"/>
</dbReference>
<protein>
    <submittedName>
        <fullName evidence="8">Aminotransferase class V-fold PLP-dependent enzyme</fullName>
    </submittedName>
</protein>
<evidence type="ECO:0000256" key="2">
    <source>
        <dbReference type="ARBA" id="ARBA00009533"/>
    </source>
</evidence>
<keyword evidence="9" id="KW-1185">Reference proteome</keyword>
<dbReference type="PANTHER" id="PTHR45677">
    <property type="entry name" value="GLUTAMATE DECARBOXYLASE-RELATED"/>
    <property type="match status" value="1"/>
</dbReference>
<keyword evidence="3" id="KW-0210">Decarboxylase</keyword>
<feature type="modified residue" description="N6-(pyridoxal phosphate)lysine" evidence="6">
    <location>
        <position position="288"/>
    </location>
</feature>
<dbReference type="Gene3D" id="3.40.640.10">
    <property type="entry name" value="Type I PLP-dependent aspartate aminotransferase-like (Major domain)"/>
    <property type="match status" value="1"/>
</dbReference>
<evidence type="ECO:0000256" key="5">
    <source>
        <dbReference type="ARBA" id="ARBA00023239"/>
    </source>
</evidence>
<keyword evidence="4 6" id="KW-0663">Pyridoxal phosphate</keyword>
<dbReference type="GO" id="GO:0016831">
    <property type="term" value="F:carboxy-lyase activity"/>
    <property type="evidence" value="ECO:0007669"/>
    <property type="project" value="UniProtKB-KW"/>
</dbReference>
<comment type="similarity">
    <text evidence="2 7">Belongs to the group II decarboxylase family.</text>
</comment>
<dbReference type="GO" id="GO:0005737">
    <property type="term" value="C:cytoplasm"/>
    <property type="evidence" value="ECO:0007669"/>
    <property type="project" value="TreeGrafter"/>
</dbReference>
<dbReference type="PANTHER" id="PTHR45677:SF8">
    <property type="entry name" value="CYSTEINE SULFINIC ACID DECARBOXYLASE"/>
    <property type="match status" value="1"/>
</dbReference>
<evidence type="ECO:0000313" key="9">
    <source>
        <dbReference type="Proteomes" id="UP000321168"/>
    </source>
</evidence>
<dbReference type="Proteomes" id="UP000321168">
    <property type="component" value="Unassembled WGS sequence"/>
</dbReference>
<dbReference type="GO" id="GO:0019752">
    <property type="term" value="P:carboxylic acid metabolic process"/>
    <property type="evidence" value="ECO:0007669"/>
    <property type="project" value="InterPro"/>
</dbReference>
<evidence type="ECO:0000256" key="1">
    <source>
        <dbReference type="ARBA" id="ARBA00001933"/>
    </source>
</evidence>
<evidence type="ECO:0000313" key="8">
    <source>
        <dbReference type="EMBL" id="TXC76043.1"/>
    </source>
</evidence>
<evidence type="ECO:0000256" key="7">
    <source>
        <dbReference type="RuleBase" id="RU000382"/>
    </source>
</evidence>
<keyword evidence="8" id="KW-0808">Transferase</keyword>
<sequence>MGNFLAYDRAYWKQFIDSVHGQINNWTELQEQSEVPVLKKTDIQKVIADFESSENWQSDLSKIFNYSNHLYHPGYAGHQVVPPSIPSALAGYLANYFNQGMAVYDMGQAANAIERIVLKRLRKAFGWDDAEGIMTSGGSIGNLTALLAARQAFDDVWEKGVEDHYTVLVSEDAHYCVDRAVRIMGFGAKGVCKIKPNDQHKITGEALQKAIAEVRKENRKIIAVVGSACSTGPGIFDDLQAMGEICQQEKIWFHVDAAHGGLFQLSQKLKPLLKGAELANSMVIDFHKMGFTPALTTSVLFKNGLDSYKTFKQDAAYLWPEESSEPYAQSGLRTLECTKLMMGLKAYANLKWLGEPEMARMMEYLVDLAHQFAAEIKKRSAWELFQEPEANIVCFKLKNVDKSSALAFLDGLIKQGTHYIVGTTISGQFYFRVSIMNVATNLEHLTAILDQIEKLKNE</sequence>
<evidence type="ECO:0000256" key="3">
    <source>
        <dbReference type="ARBA" id="ARBA00022793"/>
    </source>
</evidence>
<dbReference type="AlphaFoldDB" id="A0A5C6URV9"/>
<dbReference type="InterPro" id="IPR015424">
    <property type="entry name" value="PyrdxlP-dep_Trfase"/>
</dbReference>
<accession>A0A5C6URV9</accession>
<keyword evidence="5 7" id="KW-0456">Lyase</keyword>
<comment type="cofactor">
    <cofactor evidence="1 6 7">
        <name>pyridoxal 5'-phosphate</name>
        <dbReference type="ChEBI" id="CHEBI:597326"/>
    </cofactor>
</comment>
<dbReference type="SUPFAM" id="SSF53383">
    <property type="entry name" value="PLP-dependent transferases"/>
    <property type="match status" value="1"/>
</dbReference>
<reference evidence="8 9" key="1">
    <citation type="submission" date="2019-08" db="EMBL/GenBank/DDBJ databases">
        <title>Genome of Luteibaculum oceani JCM 18817.</title>
        <authorList>
            <person name="Bowman J.P."/>
        </authorList>
    </citation>
    <scope>NUCLEOTIDE SEQUENCE [LARGE SCALE GENOMIC DNA]</scope>
    <source>
        <strain evidence="8 9">JCM 18817</strain>
    </source>
</reference>
<proteinExistence type="inferred from homology"/>
<dbReference type="InterPro" id="IPR015421">
    <property type="entry name" value="PyrdxlP-dep_Trfase_major"/>
</dbReference>
<dbReference type="Pfam" id="PF00282">
    <property type="entry name" value="Pyridoxal_deC"/>
    <property type="match status" value="1"/>
</dbReference>
<gene>
    <name evidence="8" type="ORF">FRX97_11050</name>
</gene>
<name>A0A5C6URV9_9FLAO</name>
<dbReference type="InterPro" id="IPR002129">
    <property type="entry name" value="PyrdxlP-dep_de-COase"/>
</dbReference>
<dbReference type="Gene3D" id="3.90.1150.170">
    <property type="match status" value="1"/>
</dbReference>